<dbReference type="InterPro" id="IPR011989">
    <property type="entry name" value="ARM-like"/>
</dbReference>
<evidence type="ECO:0008006" key="5">
    <source>
        <dbReference type="Google" id="ProtNLM"/>
    </source>
</evidence>
<reference evidence="3" key="2">
    <citation type="submission" date="2020-10" db="EMBL/GenBank/DDBJ databases">
        <authorList>
            <person name="Scholz U."/>
            <person name="Mascher M."/>
            <person name="Fiebig A."/>
        </authorList>
    </citation>
    <scope>NUCLEOTIDE SEQUENCE [LARGE SCALE GENOMIC DNA]</scope>
    <source>
        <strain evidence="3">cv. Morex</strain>
    </source>
</reference>
<reference evidence="4" key="1">
    <citation type="journal article" date="2012" name="Nature">
        <title>A physical, genetic and functional sequence assembly of the barley genome.</title>
        <authorList>
            <consortium name="The International Barley Genome Sequencing Consortium"/>
            <person name="Mayer K.F."/>
            <person name="Waugh R."/>
            <person name="Brown J.W."/>
            <person name="Schulman A."/>
            <person name="Langridge P."/>
            <person name="Platzer M."/>
            <person name="Fincher G.B."/>
            <person name="Muehlbauer G.J."/>
            <person name="Sato K."/>
            <person name="Close T.J."/>
            <person name="Wise R.P."/>
            <person name="Stein N."/>
        </authorList>
    </citation>
    <scope>NUCLEOTIDE SEQUENCE [LARGE SCALE GENOMIC DNA]</scope>
    <source>
        <strain evidence="4">cv. Morex</strain>
    </source>
</reference>
<keyword evidence="4" id="KW-1185">Reference proteome</keyword>
<comment type="similarity">
    <text evidence="1">Belongs to the HEATR5 family.</text>
</comment>
<evidence type="ECO:0000256" key="2">
    <source>
        <dbReference type="SAM" id="MobiDB-lite"/>
    </source>
</evidence>
<dbReference type="Pfam" id="PF20210">
    <property type="entry name" value="Laa1_Sip1_HTR5"/>
    <property type="match status" value="1"/>
</dbReference>
<gene>
    <name evidence="3" type="primary">LOC123410161</name>
</gene>
<feature type="compositionally biased region" description="Polar residues" evidence="2">
    <location>
        <begin position="2213"/>
        <end position="2222"/>
    </location>
</feature>
<evidence type="ECO:0000256" key="1">
    <source>
        <dbReference type="ARBA" id="ARBA00008304"/>
    </source>
</evidence>
<dbReference type="PANTHER" id="PTHR46975:SF2">
    <property type="entry name" value="PROTEIN SWEETIE"/>
    <property type="match status" value="1"/>
</dbReference>
<sequence>MLARQFFDYQPSTPPRGTSTLDLHPEKAIGPNTRTPSRSLSSPTFRMAKRGVAGGEPIPLSRFGALVAQLESVVASARQKPPDALLCFDLLSELSSALDEAPKDTIQLWQRKCEDALQSLLVFGACRPVRRLASSAMGRIIQKGDAISVYSRASTLQGWLVDVKRADPMACAGAAQCLGEIYRLFGRKITAGLIETSNIVAKLMKYHEDFVRQDALLLLENALEGSGGGGSGAAYLEAFRIIMRGGISDKSYIVRVAAARCLKAFANIGGPGLGMAELDTSMSCCVKGLEDNVSGVRDSFAEALGAILALAVNPDAQVTKGGKKQNVSAKKFDDGIQKHLILPFVKANGANAKKLRVGLSLSWVFFLQMIHMKYGTLDSELQNYAVQVMEILQGNGSPDPHALACVLYVLRVGFADQMTEPTQGEFLVFLGRKLESSNYTAPTRVATFRILSYLFRSLGEVPSEFKDILDNTVVTALSHSSANVRVEAALTLRALAEVDPTCVGGLVSYGITTLHALRETLSFDKGKNLNHELDSLHGQATVLATLVAISPKLLLGYPARLPNSVLELSKKMLNGFSRNPVAATAEREAGWLLLASLLASMPKEELEDQVFDVLLLWASPFTGNPESYLTHIQDWASELRVLSVAIEALTAFIRSFVSPIIATANGGILLNPVLAYLGGALSLISSLSTKQLPNLKSALNLFTTRTLMAYQSLSNPMVYQSEHEQMLQLCSSPFSDPSGWEESSCLKFLLDKRDASLGPWIPGRDSFEDELRAFDGGADGFLPCVWDDEISNFPQPESVSKMLVNQMLLCYGSIFACQDNTAKMRLLNNIDQCLKAGKKYSWYMFLVSNACVALLSGLKELLTLRGAQSLPTDIFSMIQSIFKGILGESEISIAQRRAACEGLGLLARTGNDIFTARMARSFLGELVTPVDLSYAASVALSLGCIHRTAGGMALSTLVTPTVNSLSHLSKSSNSDLQLWSLHALLLTIEAAGLSYVSQVQGTLFLAMEILLLEENGYVDFRQEIGHLINAIVAVLGPELAPGSTFFSRCKSVIAEISSSNETATLLESVRFAQQLVLFAPQAVPVHSHVRSLVPTLFSRQPSHRYLAVSTLRHLIERDPAAMINENIEENLFSMLDGETDSEIATLVRATIIRLLYTSCPLRPSRWLAVLRNMVLATSVTRNMSEGLTSSGHDSIDSTHENDVYGEDEDTMISGPKQEQVNWSAPISSQFSRRNKHLRYRTRVFAAECVRHVPVAVGTEPAHFDLLLARGAIAKGTYLSNDWLVLKLQELVSLSYQISTGQFEGMQPIGVQLLCLIMDKFGMTVDPEFPGHILLEQFQAQLVSAVKTAISTTSGPLLLEAGLELATKVMTSSVIGGDKVALNRLFLLIARPLSDIEDLFYPSFADWVVCKIKVRLLTAHAAVKCYTYQFLRAKENVPDEYQQLAPLLANSSTLLGKYWVGALKDYFSIIFGLHSRIDHKPFLDGIQSLLVSSKVQKYLDEVWVLILQATALDAAPVDFGADDSEDIHEHTFISGRSMVKLEQSDFQFLWGLSVLVLFHSHQSTVNGSVKMKLECSKENIFWNIVFCGLDNPRPCDQVLPVLLSLTTEFFFSKDFLSVNICQELLQALIYADCSGAPVVSLFSKIIRFCPDKFFEADDFVFVALELYSHCLAMVLQSRDGNSQESNTLLPELSSASETMGCRMKNKHLWKLTMVLLSTSHQSFQLVSTDQCLSNIISFLHNILPFMKKCFRERVEPGDVHTNPQVALGALVSLLAYFCTECDNRISMLENKISDSYRLLAKILFFCSGEVIALAKLVHKIEFLNENGTKNDVHMCDSFRHCIHIIQGSLHSTNMQVQMLGIHVLKTCAQRELTEVSQTETHSFMILLGELLGDVFDLMQTALKNCSSQESVNVIDDCLKLLFLFHTLAQSQKYQQEATVLLLDALLMVFYLSDDNASQELTEVNTISKKLFSHFIQIPSAAIQIKDVMLSAPPTKRQQLQDMIRASVSHGQIIVPLNTSVQSQQNVQDSSKKPGSVAIASGADAVEEKDEDEVSDDDWDDDWDTFQSLPATAAKDDADSAVGVSPIPEQGSVVSSQEQIHQGNTNHDIGDMDLAAGTIEDRESADRVFGEPSASQRSSPKPQVNRESLESSYEDDEEVPRYPTVDCMEQPADVLMNECTVGELQQDHDNQFGCNERNNGDLDPASEDNSRDDPTSSLNKTSDVVVNEGSDMLSTGDIKDSGVELAPSSHVLDTMNASISGNDTSTSNASEQPDNADTKPESSVGESSES</sequence>
<dbReference type="EnsemblPlants" id="HORVU.MOREX.r3.7HG0710460.1">
    <property type="protein sequence ID" value="HORVU.MOREX.r3.7HG0710460.1"/>
    <property type="gene ID" value="HORVU.MOREX.r3.7HG0710460"/>
</dbReference>
<dbReference type="InterPro" id="IPR044218">
    <property type="entry name" value="SWEETIE"/>
</dbReference>
<dbReference type="GO" id="GO:0005975">
    <property type="term" value="P:carbohydrate metabolic process"/>
    <property type="evidence" value="ECO:0000318"/>
    <property type="project" value="GO_Central"/>
</dbReference>
<evidence type="ECO:0000313" key="4">
    <source>
        <dbReference type="Proteomes" id="UP000011116"/>
    </source>
</evidence>
<feature type="compositionally biased region" description="Low complexity" evidence="2">
    <location>
        <begin position="31"/>
        <end position="42"/>
    </location>
</feature>
<proteinExistence type="inferred from homology"/>
<feature type="region of interest" description="Disordered" evidence="2">
    <location>
        <begin position="1"/>
        <end position="42"/>
    </location>
</feature>
<feature type="compositionally biased region" description="Acidic residues" evidence="2">
    <location>
        <begin position="2043"/>
        <end position="2062"/>
    </location>
</feature>
<evidence type="ECO:0000313" key="3">
    <source>
        <dbReference type="EnsemblPlants" id="HORVU.MOREX.r3.7HG0710460.1"/>
    </source>
</evidence>
<feature type="compositionally biased region" description="Polar residues" evidence="2">
    <location>
        <begin position="2090"/>
        <end position="2105"/>
    </location>
</feature>
<feature type="region of interest" description="Disordered" evidence="2">
    <location>
        <begin position="2185"/>
        <end position="2288"/>
    </location>
</feature>
<protein>
    <recommendedName>
        <fullName evidence="5">HEAT repeat-containing protein 5B</fullName>
    </recommendedName>
</protein>
<dbReference type="InterPro" id="IPR016024">
    <property type="entry name" value="ARM-type_fold"/>
</dbReference>
<dbReference type="InterPro" id="IPR046837">
    <property type="entry name" value="Laa1/Sip1/HEATR5-like_HEAT"/>
</dbReference>
<dbReference type="SUPFAM" id="SSF48371">
    <property type="entry name" value="ARM repeat"/>
    <property type="match status" value="3"/>
</dbReference>
<reference evidence="3" key="3">
    <citation type="submission" date="2022-01" db="UniProtKB">
        <authorList>
            <consortium name="EnsemblPlants"/>
        </authorList>
    </citation>
    <scope>IDENTIFICATION</scope>
    <source>
        <strain evidence="3">subsp. vulgare</strain>
    </source>
</reference>
<dbReference type="Proteomes" id="UP000011116">
    <property type="component" value="Chromosome 7H"/>
</dbReference>
<dbReference type="Gramene" id="HORVU.MOREX.r3.7HG0710460.1">
    <property type="protein sequence ID" value="HORVU.MOREX.r3.7HG0710460.1"/>
    <property type="gene ID" value="HORVU.MOREX.r3.7HG0710460"/>
</dbReference>
<feature type="compositionally biased region" description="Polar residues" evidence="2">
    <location>
        <begin position="2131"/>
        <end position="2144"/>
    </location>
</feature>
<organism evidence="3 4">
    <name type="scientific">Hordeum vulgare subsp. vulgare</name>
    <name type="common">Domesticated barley</name>
    <dbReference type="NCBI Taxonomy" id="112509"/>
    <lineage>
        <taxon>Eukaryota</taxon>
        <taxon>Viridiplantae</taxon>
        <taxon>Streptophyta</taxon>
        <taxon>Embryophyta</taxon>
        <taxon>Tracheophyta</taxon>
        <taxon>Spermatophyta</taxon>
        <taxon>Magnoliopsida</taxon>
        <taxon>Liliopsida</taxon>
        <taxon>Poales</taxon>
        <taxon>Poaceae</taxon>
        <taxon>BOP clade</taxon>
        <taxon>Pooideae</taxon>
        <taxon>Triticodae</taxon>
        <taxon>Triticeae</taxon>
        <taxon>Hordeinae</taxon>
        <taxon>Hordeum</taxon>
    </lineage>
</organism>
<dbReference type="PANTHER" id="PTHR46975">
    <property type="entry name" value="PROTEIN SWEETIE"/>
    <property type="match status" value="1"/>
</dbReference>
<feature type="compositionally biased region" description="Polar residues" evidence="2">
    <location>
        <begin position="2253"/>
        <end position="2273"/>
    </location>
</feature>
<name>A0A8I6YGE9_HORVV</name>
<dbReference type="Gene3D" id="1.25.10.10">
    <property type="entry name" value="Leucine-rich Repeat Variant"/>
    <property type="match status" value="2"/>
</dbReference>
<feature type="region of interest" description="Disordered" evidence="2">
    <location>
        <begin position="2123"/>
        <end position="2167"/>
    </location>
</feature>
<feature type="region of interest" description="Disordered" evidence="2">
    <location>
        <begin position="2023"/>
        <end position="2109"/>
    </location>
</feature>
<accession>A0A8I6YGE9</accession>